<accession>A0A8E2E378</accession>
<name>A0A8E2E378_9PEZI</name>
<dbReference type="OrthoDB" id="3946783at2759"/>
<keyword evidence="2" id="KW-1185">Reference proteome</keyword>
<evidence type="ECO:0000313" key="2">
    <source>
        <dbReference type="Proteomes" id="UP000250266"/>
    </source>
</evidence>
<evidence type="ECO:0000313" key="1">
    <source>
        <dbReference type="EMBL" id="OCK76448.1"/>
    </source>
</evidence>
<proteinExistence type="predicted"/>
<dbReference type="EMBL" id="KV745211">
    <property type="protein sequence ID" value="OCK76448.1"/>
    <property type="molecule type" value="Genomic_DNA"/>
</dbReference>
<organism evidence="1 2">
    <name type="scientific">Lepidopterella palustris CBS 459.81</name>
    <dbReference type="NCBI Taxonomy" id="1314670"/>
    <lineage>
        <taxon>Eukaryota</taxon>
        <taxon>Fungi</taxon>
        <taxon>Dikarya</taxon>
        <taxon>Ascomycota</taxon>
        <taxon>Pezizomycotina</taxon>
        <taxon>Dothideomycetes</taxon>
        <taxon>Pleosporomycetidae</taxon>
        <taxon>Mytilinidiales</taxon>
        <taxon>Argynnaceae</taxon>
        <taxon>Lepidopterella</taxon>
    </lineage>
</organism>
<dbReference type="Proteomes" id="UP000250266">
    <property type="component" value="Unassembled WGS sequence"/>
</dbReference>
<sequence length="128" mass="15180">MTTRKPRSKHPLPPDHHLYRPKTYIAPINATPASSCPIPHASSTILLRYEREHNRPTYRVRIAYNRHTSRSEDEEEEDEEVEEVDLSAILNYVSPLELERFENAEFKREREAAAVAERERLREEEEKR</sequence>
<dbReference type="AlphaFoldDB" id="A0A8E2E378"/>
<protein>
    <submittedName>
        <fullName evidence="1">Uncharacterized protein</fullName>
    </submittedName>
</protein>
<reference evidence="1 2" key="1">
    <citation type="journal article" date="2016" name="Nat. Commun.">
        <title>Ectomycorrhizal ecology is imprinted in the genome of the dominant symbiotic fungus Cenococcum geophilum.</title>
        <authorList>
            <consortium name="DOE Joint Genome Institute"/>
            <person name="Peter M."/>
            <person name="Kohler A."/>
            <person name="Ohm R.A."/>
            <person name="Kuo A."/>
            <person name="Krutzmann J."/>
            <person name="Morin E."/>
            <person name="Arend M."/>
            <person name="Barry K.W."/>
            <person name="Binder M."/>
            <person name="Choi C."/>
            <person name="Clum A."/>
            <person name="Copeland A."/>
            <person name="Grisel N."/>
            <person name="Haridas S."/>
            <person name="Kipfer T."/>
            <person name="LaButti K."/>
            <person name="Lindquist E."/>
            <person name="Lipzen A."/>
            <person name="Maire R."/>
            <person name="Meier B."/>
            <person name="Mihaltcheva S."/>
            <person name="Molinier V."/>
            <person name="Murat C."/>
            <person name="Poggeler S."/>
            <person name="Quandt C.A."/>
            <person name="Sperisen C."/>
            <person name="Tritt A."/>
            <person name="Tisserant E."/>
            <person name="Crous P.W."/>
            <person name="Henrissat B."/>
            <person name="Nehls U."/>
            <person name="Egli S."/>
            <person name="Spatafora J.W."/>
            <person name="Grigoriev I.V."/>
            <person name="Martin F.M."/>
        </authorList>
    </citation>
    <scope>NUCLEOTIDE SEQUENCE [LARGE SCALE GENOMIC DNA]</scope>
    <source>
        <strain evidence="1 2">CBS 459.81</strain>
    </source>
</reference>
<gene>
    <name evidence="1" type="ORF">K432DRAFT_446030</name>
</gene>
<feature type="non-terminal residue" evidence="1">
    <location>
        <position position="128"/>
    </location>
</feature>